<protein>
    <submittedName>
        <fullName evidence="3">Transcription elongation factor spt5</fullName>
    </submittedName>
</protein>
<dbReference type="InterPro" id="IPR038279">
    <property type="entry name" value="Ndc10_dom2_sf"/>
</dbReference>
<comment type="caution">
    <text evidence="3">The sequence shown here is derived from an EMBL/GenBank/DDBJ whole genome shotgun (WGS) entry which is preliminary data.</text>
</comment>
<feature type="domain" description="KOW" evidence="2">
    <location>
        <begin position="946"/>
        <end position="974"/>
    </location>
</feature>
<evidence type="ECO:0000259" key="2">
    <source>
        <dbReference type="SMART" id="SM00739"/>
    </source>
</evidence>
<feature type="region of interest" description="Disordered" evidence="1">
    <location>
        <begin position="556"/>
        <end position="598"/>
    </location>
</feature>
<feature type="domain" description="KOW" evidence="2">
    <location>
        <begin position="627"/>
        <end position="654"/>
    </location>
</feature>
<keyword evidence="3" id="KW-0251">Elongation factor</keyword>
<name>A0ABR3EPR3_9AGAR</name>
<dbReference type="EMBL" id="JBAHYK010002531">
    <property type="protein sequence ID" value="KAL0564883.1"/>
    <property type="molecule type" value="Genomic_DNA"/>
</dbReference>
<dbReference type="InterPro" id="IPR005824">
    <property type="entry name" value="KOW"/>
</dbReference>
<organism evidence="3 4">
    <name type="scientific">Marasmius crinis-equi</name>
    <dbReference type="NCBI Taxonomy" id="585013"/>
    <lineage>
        <taxon>Eukaryota</taxon>
        <taxon>Fungi</taxon>
        <taxon>Dikarya</taxon>
        <taxon>Basidiomycota</taxon>
        <taxon>Agaricomycotina</taxon>
        <taxon>Agaricomycetes</taxon>
        <taxon>Agaricomycetidae</taxon>
        <taxon>Agaricales</taxon>
        <taxon>Marasmiineae</taxon>
        <taxon>Marasmiaceae</taxon>
        <taxon>Marasmius</taxon>
    </lineage>
</organism>
<feature type="region of interest" description="Disordered" evidence="1">
    <location>
        <begin position="1069"/>
        <end position="1090"/>
    </location>
</feature>
<sequence>RNKKSKLWPWASGALEDLYQRVWELGKKARDPALEQFLKALIRMRRVLCQDLAVLYGKNPHCFIFEYAPFDMDEFREFASGAVETINAAAKNAKLKLEAFSPEVARVMQGFVYTSEMAFQGLKKEQQKWAQDVQLSMQNLANTVYSSNPTRSRKKRRVEKGGVSTSTPVPSPTPTAQAPFPARPTVVLLPSPPKTPIPEPVQSSSAAELPAVDASPAHTPTAQATSSHPAPLRTPLYFTRNGADVTSLYREHFSKQQEDDMLANEARFGKEKVACHDWDWVSHRTRADEWIPRYTLQPPTSLSCENMWLEYFEGLNGGISVKDLEEKWAARWRASKKGSGSERCRRGKLWELVKELQKRNGWTASMALEFLQDRYPISADGNGDRAHLRTAGNFVQPRTLQASVLCFENSQTLDLKFPSWFLDLEAELDSENDYKDEEDEVHSIVQDDNGFIDNSIEPEAFTPPPLLRNIEEQFLFDEARYTSSRPQEAYDDDPVYTRSLQAAESEGIARVLQDRQFVYGILRHTENPTDRFLNHAINPRAPVPPDARERYAHFQRPQRVLDQPPPHQSSSSSSGASVPDSSLFSSSDTESSSSVQRKRKLVDLSVNSAPHGAFAPKKSRCNVNMKGWTPGEWVKVLRGLYKGNIGIIWKPDSTISGETGYFLLVIPRLVEKASQKHKRERPAPCLFEPANFASEPVEGEDQHTFRFRGKTFSHGLLVKFFQELSIEPFFTSKHPFVRKFPFPLAEFFAFDAGDEVDESGRVGIIREVLSDMGLVDFGADGTHTYPLGLLQKHVVPGDSIKVVSGQHQGEEGLVAERHGSLLYISQRHTKTGVDFFVHINSVKVQQESFDMTPHQDVPWINTKVIITRGRYAHIRGSVKGVRVTRHGDRLALMLYLPTFDCSVETDYNRVVEQDTGKKLLDYQPLTPEQKKFKLDPSLARMRTGSVPWLGTRVIVIEGIHKGKGEGIVRDVNRPSQGYNESGLALSIKMQVISPNANNRIEVVKYACVREVDSGLELAKYMPLSEAQKFYTPYQGVKKKPEDKKRRAYVPMHQDGSNVIPDLSSSVPALSNATPQHDFSPEEIDWDDPHDPWNPHSISPAVWSCGDYLSSATPPVSPKPSNSPIPSTPASPDQDYSETHRIDHRCIGKHPEHPKPNSEQGLMVVTSGCDQHIGKFVRCIYYFYNEQRTQESRWFILGVVDHSGRDDRLTKEYLELPPTDMDLVEESKEDREAGNRLFEDIRYSAKVGNPAIRRPGEGNLVFL</sequence>
<keyword evidence="4" id="KW-1185">Reference proteome</keyword>
<proteinExistence type="predicted"/>
<dbReference type="Pfam" id="PF12550">
    <property type="entry name" value="GCR1_C"/>
    <property type="match status" value="1"/>
</dbReference>
<dbReference type="InterPro" id="IPR008991">
    <property type="entry name" value="Translation_prot_SH3-like_sf"/>
</dbReference>
<dbReference type="SUPFAM" id="SSF50104">
    <property type="entry name" value="Translation proteins SH3-like domain"/>
    <property type="match status" value="1"/>
</dbReference>
<evidence type="ECO:0000313" key="4">
    <source>
        <dbReference type="Proteomes" id="UP001465976"/>
    </source>
</evidence>
<feature type="compositionally biased region" description="Polar residues" evidence="1">
    <location>
        <begin position="218"/>
        <end position="228"/>
    </location>
</feature>
<feature type="compositionally biased region" description="Low complexity" evidence="1">
    <location>
        <begin position="568"/>
        <end position="594"/>
    </location>
</feature>
<feature type="region of interest" description="Disordered" evidence="1">
    <location>
        <begin position="1112"/>
        <end position="1139"/>
    </location>
</feature>
<dbReference type="Proteomes" id="UP001465976">
    <property type="component" value="Unassembled WGS sequence"/>
</dbReference>
<evidence type="ECO:0000256" key="1">
    <source>
        <dbReference type="SAM" id="MobiDB-lite"/>
    </source>
</evidence>
<dbReference type="Gene3D" id="1.10.443.20">
    <property type="entry name" value="Centromere DNA-binding protein complex CBF3 subunit, domain 2"/>
    <property type="match status" value="1"/>
</dbReference>
<feature type="domain" description="KOW" evidence="2">
    <location>
        <begin position="793"/>
        <end position="820"/>
    </location>
</feature>
<evidence type="ECO:0000313" key="3">
    <source>
        <dbReference type="EMBL" id="KAL0564883.1"/>
    </source>
</evidence>
<dbReference type="InterPro" id="IPR022210">
    <property type="entry name" value="TF_GCR1-like"/>
</dbReference>
<feature type="non-terminal residue" evidence="3">
    <location>
        <position position="1"/>
    </location>
</feature>
<feature type="region of interest" description="Disordered" evidence="1">
    <location>
        <begin position="144"/>
        <end position="235"/>
    </location>
</feature>
<keyword evidence="3" id="KW-0648">Protein biosynthesis</keyword>
<dbReference type="SMART" id="SM00739">
    <property type="entry name" value="KOW"/>
    <property type="match status" value="3"/>
</dbReference>
<feature type="compositionally biased region" description="Pro residues" evidence="1">
    <location>
        <begin position="190"/>
        <end position="199"/>
    </location>
</feature>
<reference evidence="3 4" key="1">
    <citation type="submission" date="2024-02" db="EMBL/GenBank/DDBJ databases">
        <title>A draft genome for the cacao thread blight pathogen Marasmius crinis-equi.</title>
        <authorList>
            <person name="Cohen S.P."/>
            <person name="Baruah I.K."/>
            <person name="Amoako-Attah I."/>
            <person name="Bukari Y."/>
            <person name="Meinhardt L.W."/>
            <person name="Bailey B.A."/>
        </authorList>
    </citation>
    <scope>NUCLEOTIDE SEQUENCE [LARGE SCALE GENOMIC DNA]</scope>
    <source>
        <strain evidence="3 4">GH-76</strain>
    </source>
</reference>
<gene>
    <name evidence="3" type="primary">SPT5_4</name>
    <name evidence="3" type="ORF">V5O48_017156</name>
</gene>
<feature type="compositionally biased region" description="Pro residues" evidence="1">
    <location>
        <begin position="1114"/>
        <end position="1128"/>
    </location>
</feature>
<dbReference type="GO" id="GO:0003746">
    <property type="term" value="F:translation elongation factor activity"/>
    <property type="evidence" value="ECO:0007669"/>
    <property type="project" value="UniProtKB-KW"/>
</dbReference>
<accession>A0ABR3EPR3</accession>